<dbReference type="InParanoid" id="A0A6J3QC71"/>
<reference evidence="2" key="1">
    <citation type="submission" date="2025-08" db="UniProtKB">
        <authorList>
            <consortium name="RefSeq"/>
        </authorList>
    </citation>
    <scope>IDENTIFICATION</scope>
    <source>
        <tissue evidence="2">Spleen</tissue>
    </source>
</reference>
<dbReference type="GO" id="GO:0044782">
    <property type="term" value="P:cilium organization"/>
    <property type="evidence" value="ECO:0007669"/>
    <property type="project" value="TreeGrafter"/>
</dbReference>
<dbReference type="GO" id="GO:0005813">
    <property type="term" value="C:centrosome"/>
    <property type="evidence" value="ECO:0007669"/>
    <property type="project" value="TreeGrafter"/>
</dbReference>
<sequence length="154" mass="17635">MAKILKYQTTRRHEETWAESLHSRRPDLDCMAGLRRITLNCDMLIGDLGASAFAESLSEDLWLYQWITSPSVKETCKAARQKKRTIILGSGRKGKATIRIVAHCRKIAGRRNMFFRCPVEPQNRSKMNIPFHTGNTKGDDALERRFLDKALDSI</sequence>
<gene>
    <name evidence="2" type="primary">LOC117308884</name>
</gene>
<dbReference type="RefSeq" id="XP_033699777.1">
    <property type="nucleotide sequence ID" value="XM_033843886.1"/>
</dbReference>
<dbReference type="PANTHER" id="PTHR24110:SF3">
    <property type="entry name" value="CENTROSOMAL PROTEIN OF 78 KDA"/>
    <property type="match status" value="1"/>
</dbReference>
<dbReference type="OrthoDB" id="9681578at2759"/>
<dbReference type="Gene3D" id="3.90.1150.10">
    <property type="entry name" value="Aspartate Aminotransferase, domain 1"/>
    <property type="match status" value="1"/>
</dbReference>
<dbReference type="GO" id="GO:0036064">
    <property type="term" value="C:ciliary basal body"/>
    <property type="evidence" value="ECO:0007669"/>
    <property type="project" value="TreeGrafter"/>
</dbReference>
<accession>A0A6J3QC71</accession>
<dbReference type="InterPro" id="IPR015422">
    <property type="entry name" value="PyrdxlP-dep_Trfase_small"/>
</dbReference>
<name>A0A6J3QC71_TURTR</name>
<protein>
    <submittedName>
        <fullName evidence="2">Centrosomal protein of 78 kDa-like</fullName>
    </submittedName>
</protein>
<dbReference type="PANTHER" id="PTHR24110">
    <property type="entry name" value="CENTROSOMAL PROTEIN OF 78 KDA"/>
    <property type="match status" value="1"/>
</dbReference>
<evidence type="ECO:0000313" key="2">
    <source>
        <dbReference type="RefSeq" id="XP_033699777.1"/>
    </source>
</evidence>
<evidence type="ECO:0000313" key="1">
    <source>
        <dbReference type="Proteomes" id="UP000245320"/>
    </source>
</evidence>
<keyword evidence="1" id="KW-1185">Reference proteome</keyword>
<proteinExistence type="predicted"/>
<dbReference type="AlphaFoldDB" id="A0A6J3QC71"/>
<dbReference type="Proteomes" id="UP000245320">
    <property type="component" value="Chromosome 18"/>
</dbReference>
<organism evidence="1 2">
    <name type="scientific">Tursiops truncatus</name>
    <name type="common">Atlantic bottle-nosed dolphin</name>
    <name type="synonym">Delphinus truncatus</name>
    <dbReference type="NCBI Taxonomy" id="9739"/>
    <lineage>
        <taxon>Eukaryota</taxon>
        <taxon>Metazoa</taxon>
        <taxon>Chordata</taxon>
        <taxon>Craniata</taxon>
        <taxon>Vertebrata</taxon>
        <taxon>Euteleostomi</taxon>
        <taxon>Mammalia</taxon>
        <taxon>Eutheria</taxon>
        <taxon>Laurasiatheria</taxon>
        <taxon>Artiodactyla</taxon>
        <taxon>Whippomorpha</taxon>
        <taxon>Cetacea</taxon>
        <taxon>Odontoceti</taxon>
        <taxon>Delphinidae</taxon>
        <taxon>Tursiops</taxon>
    </lineage>
</organism>